<sequence length="67" mass="7711">MEKNSNEAAASAGVRDTDITARKKFIKMWNKKNSFINEGFELIGGDQLGYKDFDETEWSRTLEDFSK</sequence>
<accession>A0A2Z6SEV6</accession>
<reference evidence="2 3" key="1">
    <citation type="submission" date="2017-11" db="EMBL/GenBank/DDBJ databases">
        <title>The genome of Rhizophagus clarus HR1 reveals common genetic basis of auxotrophy among arbuscular mycorrhizal fungi.</title>
        <authorList>
            <person name="Kobayashi Y."/>
        </authorList>
    </citation>
    <scope>NUCLEOTIDE SEQUENCE [LARGE SCALE GENOMIC DNA]</scope>
    <source>
        <strain evidence="2 3">HR1</strain>
    </source>
</reference>
<dbReference type="EMBL" id="BEXD01002763">
    <property type="protein sequence ID" value="GBB99314.1"/>
    <property type="molecule type" value="Genomic_DNA"/>
</dbReference>
<evidence type="ECO:0000313" key="1">
    <source>
        <dbReference type="EMBL" id="GBB99314.1"/>
    </source>
</evidence>
<dbReference type="AlphaFoldDB" id="A0A2Z6SEV6"/>
<comment type="caution">
    <text evidence="2">The sequence shown here is derived from an EMBL/GenBank/DDBJ whole genome shotgun (WGS) entry which is preliminary data.</text>
</comment>
<organism evidence="2 3">
    <name type="scientific">Rhizophagus clarus</name>
    <dbReference type="NCBI Taxonomy" id="94130"/>
    <lineage>
        <taxon>Eukaryota</taxon>
        <taxon>Fungi</taxon>
        <taxon>Fungi incertae sedis</taxon>
        <taxon>Mucoromycota</taxon>
        <taxon>Glomeromycotina</taxon>
        <taxon>Glomeromycetes</taxon>
        <taxon>Glomerales</taxon>
        <taxon>Glomeraceae</taxon>
        <taxon>Rhizophagus</taxon>
    </lineage>
</organism>
<keyword evidence="3" id="KW-1185">Reference proteome</keyword>
<evidence type="ECO:0000313" key="3">
    <source>
        <dbReference type="Proteomes" id="UP000247702"/>
    </source>
</evidence>
<name>A0A2Z6SEV6_9GLOM</name>
<protein>
    <submittedName>
        <fullName evidence="2">Uncharacterized protein</fullName>
    </submittedName>
</protein>
<dbReference type="EMBL" id="BEXD01004239">
    <property type="protein sequence ID" value="GBC08700.1"/>
    <property type="molecule type" value="Genomic_DNA"/>
</dbReference>
<proteinExistence type="predicted"/>
<dbReference type="Proteomes" id="UP000247702">
    <property type="component" value="Unassembled WGS sequence"/>
</dbReference>
<gene>
    <name evidence="2" type="ORF">RclHR1_08310008</name>
    <name evidence="1" type="ORF">RclHR1_34850002</name>
</gene>
<evidence type="ECO:0000313" key="2">
    <source>
        <dbReference type="EMBL" id="GBC08700.1"/>
    </source>
</evidence>